<proteinExistence type="predicted"/>
<feature type="region of interest" description="Disordered" evidence="1">
    <location>
        <begin position="1"/>
        <end position="59"/>
    </location>
</feature>
<accession>A0ABP0ZUL3</accession>
<evidence type="ECO:0000313" key="3">
    <source>
        <dbReference type="Proteomes" id="UP001497383"/>
    </source>
</evidence>
<dbReference type="RefSeq" id="XP_066832991.1">
    <property type="nucleotide sequence ID" value="XM_066976454.1"/>
</dbReference>
<reference evidence="2 3" key="1">
    <citation type="submission" date="2024-03" db="EMBL/GenBank/DDBJ databases">
        <authorList>
            <person name="Brejova B."/>
        </authorList>
    </citation>
    <scope>NUCLEOTIDE SEQUENCE [LARGE SCALE GENOMIC DNA]</scope>
    <source>
        <strain evidence="2 3">CBS 14171</strain>
    </source>
</reference>
<feature type="compositionally biased region" description="Low complexity" evidence="1">
    <location>
        <begin position="1"/>
        <end position="43"/>
    </location>
</feature>
<dbReference type="GeneID" id="92211249"/>
<dbReference type="Proteomes" id="UP001497383">
    <property type="component" value="Chromosome 8"/>
</dbReference>
<sequence length="192" mass="21656">MNKYSSPVRPPLTTTPSPPTSYTTTQPPTTTTTTTTITTSTSTTKRRTNDASSEDHRRKTALLDETLINSDPEWPQFHSPEGGIIKITPWGVIRQSIDPHTGEILSTKFEDSTLSELQFTNAKTEALYSMPPSTPESIELHHQPSISSLQSEHIVKEVRFSDHHQEHQYGVEQENYFGMNDYSLEDDDTMQC</sequence>
<organism evidence="2 3">
    <name type="scientific">Lodderomyces beijingensis</name>
    <dbReference type="NCBI Taxonomy" id="1775926"/>
    <lineage>
        <taxon>Eukaryota</taxon>
        <taxon>Fungi</taxon>
        <taxon>Dikarya</taxon>
        <taxon>Ascomycota</taxon>
        <taxon>Saccharomycotina</taxon>
        <taxon>Pichiomycetes</taxon>
        <taxon>Debaryomycetaceae</taxon>
        <taxon>Candida/Lodderomyces clade</taxon>
        <taxon>Lodderomyces</taxon>
    </lineage>
</organism>
<protein>
    <submittedName>
        <fullName evidence="2">Uncharacterized protein</fullName>
    </submittedName>
</protein>
<evidence type="ECO:0000313" key="2">
    <source>
        <dbReference type="EMBL" id="CAK9442310.1"/>
    </source>
</evidence>
<evidence type="ECO:0000256" key="1">
    <source>
        <dbReference type="SAM" id="MobiDB-lite"/>
    </source>
</evidence>
<gene>
    <name evidence="2" type="ORF">LODBEIA_P60530</name>
</gene>
<keyword evidence="3" id="KW-1185">Reference proteome</keyword>
<dbReference type="EMBL" id="OZ022412">
    <property type="protein sequence ID" value="CAK9442310.1"/>
    <property type="molecule type" value="Genomic_DNA"/>
</dbReference>
<name>A0ABP0ZUL3_9ASCO</name>
<feature type="compositionally biased region" description="Basic and acidic residues" evidence="1">
    <location>
        <begin position="47"/>
        <end position="57"/>
    </location>
</feature>